<protein>
    <submittedName>
        <fullName evidence="3">Uncharacterized protein</fullName>
    </submittedName>
</protein>
<dbReference type="RefSeq" id="WP_072486165.1">
    <property type="nucleotide sequence ID" value="NZ_CP108276.1"/>
</dbReference>
<feature type="transmembrane region" description="Helical" evidence="2">
    <location>
        <begin position="51"/>
        <end position="73"/>
    </location>
</feature>
<sequence>MRITVSVEDGDSGGLHDLRRWLSDEPELRGRIRGHTASPIPSDAMGLGAEALLAVLGPGGVAVVFAGALVAWVQSRRGDQTVTITRPDGTTVTVSATRVRGMNAEQNAQLARELAALLGPGADPVPPADGELSPEAPQR</sequence>
<accession>A0A1K2BU53</accession>
<keyword evidence="2" id="KW-0812">Transmembrane</keyword>
<keyword evidence="2" id="KW-1133">Transmembrane helix</keyword>
<name>A0A1K2BU53_STRAR</name>
<feature type="region of interest" description="Disordered" evidence="1">
    <location>
        <begin position="119"/>
        <end position="139"/>
    </location>
</feature>
<reference evidence="3 4" key="1">
    <citation type="submission" date="2016-11" db="EMBL/GenBank/DDBJ databases">
        <authorList>
            <person name="Jaros S."/>
            <person name="Januszkiewicz K."/>
            <person name="Wedrychowicz H."/>
        </authorList>
    </citation>
    <scope>NUCLEOTIDE SEQUENCE [LARGE SCALE GENOMIC DNA]</scope>
    <source>
        <strain evidence="3 4">OK807</strain>
    </source>
</reference>
<gene>
    <name evidence="3" type="ORF">SAMN02787144_1009132</name>
</gene>
<organism evidence="3 4">
    <name type="scientific">Streptomyces atratus</name>
    <dbReference type="NCBI Taxonomy" id="1893"/>
    <lineage>
        <taxon>Bacteria</taxon>
        <taxon>Bacillati</taxon>
        <taxon>Actinomycetota</taxon>
        <taxon>Actinomycetes</taxon>
        <taxon>Kitasatosporales</taxon>
        <taxon>Streptomycetaceae</taxon>
        <taxon>Streptomyces</taxon>
    </lineage>
</organism>
<keyword evidence="2" id="KW-0472">Membrane</keyword>
<dbReference type="InterPro" id="IPR045428">
    <property type="entry name" value="EACC1"/>
</dbReference>
<dbReference type="EMBL" id="FPJO01000009">
    <property type="protein sequence ID" value="SFY01652.1"/>
    <property type="molecule type" value="Genomic_DNA"/>
</dbReference>
<evidence type="ECO:0000313" key="4">
    <source>
        <dbReference type="Proteomes" id="UP000181909"/>
    </source>
</evidence>
<evidence type="ECO:0000256" key="1">
    <source>
        <dbReference type="SAM" id="MobiDB-lite"/>
    </source>
</evidence>
<proteinExistence type="predicted"/>
<dbReference type="Pfam" id="PF19953">
    <property type="entry name" value="EACC1"/>
    <property type="match status" value="1"/>
</dbReference>
<evidence type="ECO:0000256" key="2">
    <source>
        <dbReference type="SAM" id="Phobius"/>
    </source>
</evidence>
<dbReference type="AlphaFoldDB" id="A0A1K2BU53"/>
<dbReference type="Proteomes" id="UP000181909">
    <property type="component" value="Unassembled WGS sequence"/>
</dbReference>
<evidence type="ECO:0000313" key="3">
    <source>
        <dbReference type="EMBL" id="SFY01652.1"/>
    </source>
</evidence>